<name>A0A5C6FZ05_METRR</name>
<comment type="caution">
    <text evidence="12">The sequence shown here is derived from an EMBL/GenBank/DDBJ whole genome shotgun (WGS) entry which is preliminary data.</text>
</comment>
<organism evidence="12 13">
    <name type="scientific">Metarhizium rileyi (strain RCEF 4871)</name>
    <name type="common">Nomuraea rileyi</name>
    <dbReference type="NCBI Taxonomy" id="1649241"/>
    <lineage>
        <taxon>Eukaryota</taxon>
        <taxon>Fungi</taxon>
        <taxon>Dikarya</taxon>
        <taxon>Ascomycota</taxon>
        <taxon>Pezizomycotina</taxon>
        <taxon>Sordariomycetes</taxon>
        <taxon>Hypocreomycetidae</taxon>
        <taxon>Hypocreales</taxon>
        <taxon>Clavicipitaceae</taxon>
        <taxon>Metarhizium</taxon>
    </lineage>
</organism>
<dbReference type="InterPro" id="IPR008266">
    <property type="entry name" value="Tyr_kinase_AS"/>
</dbReference>
<dbReference type="InterPro" id="IPR011009">
    <property type="entry name" value="Kinase-like_dom_sf"/>
</dbReference>
<dbReference type="GO" id="GO:0005524">
    <property type="term" value="F:ATP binding"/>
    <property type="evidence" value="ECO:0007669"/>
    <property type="project" value="InterPro"/>
</dbReference>
<evidence type="ECO:0000256" key="10">
    <source>
        <dbReference type="SAM" id="Phobius"/>
    </source>
</evidence>
<dbReference type="Pfam" id="PF00069">
    <property type="entry name" value="Pkinase"/>
    <property type="match status" value="1"/>
</dbReference>
<feature type="transmembrane region" description="Helical" evidence="10">
    <location>
        <begin position="273"/>
        <end position="294"/>
    </location>
</feature>
<evidence type="ECO:0000259" key="11">
    <source>
        <dbReference type="PROSITE" id="PS50011"/>
    </source>
</evidence>
<dbReference type="SUPFAM" id="SSF56112">
    <property type="entry name" value="Protein kinase-like (PK-like)"/>
    <property type="match status" value="1"/>
</dbReference>
<dbReference type="Gene3D" id="1.10.510.10">
    <property type="entry name" value="Transferase(Phosphotransferase) domain 1"/>
    <property type="match status" value="1"/>
</dbReference>
<dbReference type="GO" id="GO:0004674">
    <property type="term" value="F:protein serine/threonine kinase activity"/>
    <property type="evidence" value="ECO:0007669"/>
    <property type="project" value="UniProtKB-EC"/>
</dbReference>
<accession>A0A5C6FZ05</accession>
<evidence type="ECO:0000256" key="4">
    <source>
        <dbReference type="ARBA" id="ARBA00013948"/>
    </source>
</evidence>
<comment type="catalytic activity">
    <reaction evidence="8">
        <text>L-threonyl-[protein] + ATP = O-phospho-L-threonyl-[protein] + ADP + H(+)</text>
        <dbReference type="Rhea" id="RHEA:46608"/>
        <dbReference type="Rhea" id="RHEA-COMP:11060"/>
        <dbReference type="Rhea" id="RHEA-COMP:11605"/>
        <dbReference type="ChEBI" id="CHEBI:15378"/>
        <dbReference type="ChEBI" id="CHEBI:30013"/>
        <dbReference type="ChEBI" id="CHEBI:30616"/>
        <dbReference type="ChEBI" id="CHEBI:61977"/>
        <dbReference type="ChEBI" id="CHEBI:456216"/>
        <dbReference type="EC" id="2.7.11.1"/>
    </reaction>
</comment>
<evidence type="ECO:0000313" key="12">
    <source>
        <dbReference type="EMBL" id="TWU70374.1"/>
    </source>
</evidence>
<protein>
    <recommendedName>
        <fullName evidence="5">EKC/KEOPS complex subunit BUD32</fullName>
        <ecNumber evidence="3">2.7.11.1</ecNumber>
    </recommendedName>
    <alternativeName>
        <fullName evidence="6 7">Atypical Serine/threonine protein kinase BUD32</fullName>
    </alternativeName>
    <alternativeName>
        <fullName evidence="4">EKC/KEOPS complex subunit bud32</fullName>
    </alternativeName>
</protein>
<evidence type="ECO:0000256" key="9">
    <source>
        <dbReference type="ARBA" id="ARBA00048679"/>
    </source>
</evidence>
<evidence type="ECO:0000256" key="5">
    <source>
        <dbReference type="ARBA" id="ARBA00019973"/>
    </source>
</evidence>
<gene>
    <name evidence="12" type="ORF">ED733_000115</name>
</gene>
<reference evidence="13" key="1">
    <citation type="submission" date="2018-12" db="EMBL/GenBank/DDBJ databases">
        <title>The complete genome of Metarhizium rileyi, a key fungal pathogen of Lepidoptera.</title>
        <authorList>
            <person name="Binneck E."/>
            <person name="Lastra C.C.L."/>
            <person name="Sosa-Gomez D.R."/>
        </authorList>
    </citation>
    <scope>NUCLEOTIDE SEQUENCE [LARGE SCALE GENOMIC DNA]</scope>
    <source>
        <strain evidence="13">Cep018-CH2</strain>
    </source>
</reference>
<dbReference type="PANTHER" id="PTHR44329">
    <property type="entry name" value="SERINE/THREONINE-PROTEIN KINASE TNNI3K-RELATED"/>
    <property type="match status" value="1"/>
</dbReference>
<dbReference type="InterPro" id="IPR000719">
    <property type="entry name" value="Prot_kinase_dom"/>
</dbReference>
<dbReference type="EC" id="2.7.11.1" evidence="3"/>
<evidence type="ECO:0000256" key="2">
    <source>
        <dbReference type="ARBA" id="ARBA00011534"/>
    </source>
</evidence>
<dbReference type="EMBL" id="SBHS01000136">
    <property type="protein sequence ID" value="TWU70374.1"/>
    <property type="molecule type" value="Genomic_DNA"/>
</dbReference>
<dbReference type="Proteomes" id="UP000317257">
    <property type="component" value="Unassembled WGS sequence"/>
</dbReference>
<sequence>MADKLDMPDTLLENDVVGYGLSSWVVRVDAVAKCYLSRETGLREREITVYRRLTTEYGEPHECIVPFYGILNGTLLLQFQQNGSIRQYRKRSHQPVSLQILLRWAEQIARGVDFLHKKNVLHGDLSCNNIFIDVDLNARIGDFAGSSIDGLPFLTVYEISHALPGDTSVSIRRELFALGSTLYELMTGYTPFHDKDTSDIERLFSQDQFPSLKDVPVLDQVILRCWKGQYNVATDVLNDIYEGIAVLDAQSSDTHILLLGRLAASTILKKMDLLSPSASLALMLVAFLPIMLWLRRRT</sequence>
<evidence type="ECO:0000256" key="6">
    <source>
        <dbReference type="ARBA" id="ARBA00030980"/>
    </source>
</evidence>
<evidence type="ECO:0000256" key="7">
    <source>
        <dbReference type="ARBA" id="ARBA00033194"/>
    </source>
</evidence>
<proteinExistence type="predicted"/>
<comment type="subunit">
    <text evidence="2">Component of the EKC/KEOPS complex composed of at least BUD32, CGI121, GON7, KAE1 and PCC1; the whole complex dimerizes.</text>
</comment>
<comment type="function">
    <text evidence="1">Component of the EKC/KEOPS complex that is required for the formation of a threonylcarbamoyl group on adenosine at position 37 (t(6)A37) in tRNAs that read codons beginning with adenine. The complex is probably involved in the transfer of the threonylcarbamoyl moiety of threonylcarbamoyl-AMP (TC-AMP) to the N6 group of A37. BUD32 has ATPase activity in the context of the EKC/KEOPS complex and likely plays a supporting role to the catalytic subunit KAE1. The EKC/KEOPS complex also promotes both telomere uncapping and telomere elongation. The complex is required for efficient recruitment of transcriptional coactivators.</text>
</comment>
<dbReference type="PROSITE" id="PS00109">
    <property type="entry name" value="PROTEIN_KINASE_TYR"/>
    <property type="match status" value="1"/>
</dbReference>
<evidence type="ECO:0000256" key="8">
    <source>
        <dbReference type="ARBA" id="ARBA00047899"/>
    </source>
</evidence>
<evidence type="ECO:0000256" key="3">
    <source>
        <dbReference type="ARBA" id="ARBA00012513"/>
    </source>
</evidence>
<dbReference type="AlphaFoldDB" id="A0A5C6FZ05"/>
<evidence type="ECO:0000256" key="1">
    <source>
        <dbReference type="ARBA" id="ARBA00003747"/>
    </source>
</evidence>
<keyword evidence="10" id="KW-0812">Transmembrane</keyword>
<dbReference type="PROSITE" id="PS50011">
    <property type="entry name" value="PROTEIN_KINASE_DOM"/>
    <property type="match status" value="1"/>
</dbReference>
<dbReference type="InterPro" id="IPR051681">
    <property type="entry name" value="Ser/Thr_Kinases-Pseudokinases"/>
</dbReference>
<evidence type="ECO:0000313" key="13">
    <source>
        <dbReference type="Proteomes" id="UP000317257"/>
    </source>
</evidence>
<keyword evidence="10" id="KW-0472">Membrane</keyword>
<comment type="catalytic activity">
    <reaction evidence="9">
        <text>L-seryl-[protein] + ATP = O-phospho-L-seryl-[protein] + ADP + H(+)</text>
        <dbReference type="Rhea" id="RHEA:17989"/>
        <dbReference type="Rhea" id="RHEA-COMP:9863"/>
        <dbReference type="Rhea" id="RHEA-COMP:11604"/>
        <dbReference type="ChEBI" id="CHEBI:15378"/>
        <dbReference type="ChEBI" id="CHEBI:29999"/>
        <dbReference type="ChEBI" id="CHEBI:30616"/>
        <dbReference type="ChEBI" id="CHEBI:83421"/>
        <dbReference type="ChEBI" id="CHEBI:456216"/>
        <dbReference type="EC" id="2.7.11.1"/>
    </reaction>
</comment>
<keyword evidence="10" id="KW-1133">Transmembrane helix</keyword>
<feature type="domain" description="Protein kinase" evidence="11">
    <location>
        <begin position="1"/>
        <end position="268"/>
    </location>
</feature>